<organism evidence="2 3">
    <name type="scientific">Ramlibacter aurantiacus</name>
    <dbReference type="NCBI Taxonomy" id="2801330"/>
    <lineage>
        <taxon>Bacteria</taxon>
        <taxon>Pseudomonadati</taxon>
        <taxon>Pseudomonadota</taxon>
        <taxon>Betaproteobacteria</taxon>
        <taxon>Burkholderiales</taxon>
        <taxon>Comamonadaceae</taxon>
        <taxon>Ramlibacter</taxon>
    </lineage>
</organism>
<keyword evidence="1" id="KW-0812">Transmembrane</keyword>
<gene>
    <name evidence="2" type="ORF">JI739_15335</name>
</gene>
<evidence type="ECO:0000313" key="3">
    <source>
        <dbReference type="Proteomes" id="UP000613011"/>
    </source>
</evidence>
<keyword evidence="1" id="KW-1133">Transmembrane helix</keyword>
<evidence type="ECO:0000256" key="1">
    <source>
        <dbReference type="SAM" id="Phobius"/>
    </source>
</evidence>
<protein>
    <submittedName>
        <fullName evidence="2">Uncharacterized protein</fullName>
    </submittedName>
</protein>
<feature type="transmembrane region" description="Helical" evidence="1">
    <location>
        <begin position="63"/>
        <end position="84"/>
    </location>
</feature>
<dbReference type="Proteomes" id="UP000613011">
    <property type="component" value="Unassembled WGS sequence"/>
</dbReference>
<accession>A0A937D4H3</accession>
<reference evidence="2" key="1">
    <citation type="submission" date="2021-01" db="EMBL/GenBank/DDBJ databases">
        <title>Ramlibacter sp. strain AW1 16S ribosomal RNA gene Genome sequencing and assembly.</title>
        <authorList>
            <person name="Kang M."/>
        </authorList>
    </citation>
    <scope>NUCLEOTIDE SEQUENCE</scope>
    <source>
        <strain evidence="2">AW1</strain>
    </source>
</reference>
<feature type="transmembrane region" description="Helical" evidence="1">
    <location>
        <begin position="104"/>
        <end position="127"/>
    </location>
</feature>
<evidence type="ECO:0000313" key="2">
    <source>
        <dbReference type="EMBL" id="MBL0421730.1"/>
    </source>
</evidence>
<name>A0A937D4H3_9BURK</name>
<dbReference type="AlphaFoldDB" id="A0A937D4H3"/>
<dbReference type="EMBL" id="JAEQNA010000005">
    <property type="protein sequence ID" value="MBL0421730.1"/>
    <property type="molecule type" value="Genomic_DNA"/>
</dbReference>
<comment type="caution">
    <text evidence="2">The sequence shown here is derived from an EMBL/GenBank/DDBJ whole genome shotgun (WGS) entry which is preliminary data.</text>
</comment>
<feature type="transmembrane region" description="Helical" evidence="1">
    <location>
        <begin position="147"/>
        <end position="170"/>
    </location>
</feature>
<sequence length="184" mass="20357">MSSPTYKEPPLGRVYLGHSIVVALLGGLLPTGDSLSWLHSIVWPAAQLIPNAVLLTERAPDPIFAQTLIGISLWIAIGILAFHVAVMRKWGYHTKTFSRPSHKFFALCCWWAIVSLLLSIAWFLPLVEPISQGRAYYLIRSATSGPFGVATAMNQLLVSMPLFLVLLLWLGHACTTIRYLTQSN</sequence>
<dbReference type="RefSeq" id="WP_201684795.1">
    <property type="nucleotide sequence ID" value="NZ_JAEQNA010000005.1"/>
</dbReference>
<proteinExistence type="predicted"/>
<keyword evidence="1" id="KW-0472">Membrane</keyword>
<keyword evidence="3" id="KW-1185">Reference proteome</keyword>